<accession>A0A9W9WBA9</accession>
<dbReference type="EMBL" id="JAPZBU010000003">
    <property type="protein sequence ID" value="KAJ5414173.1"/>
    <property type="molecule type" value="Genomic_DNA"/>
</dbReference>
<dbReference type="RefSeq" id="XP_056494019.1">
    <property type="nucleotide sequence ID" value="XM_056625437.1"/>
</dbReference>
<proteinExistence type="predicted"/>
<organism evidence="1 2">
    <name type="scientific">Penicillium cosmopolitanum</name>
    <dbReference type="NCBI Taxonomy" id="1131564"/>
    <lineage>
        <taxon>Eukaryota</taxon>
        <taxon>Fungi</taxon>
        <taxon>Dikarya</taxon>
        <taxon>Ascomycota</taxon>
        <taxon>Pezizomycotina</taxon>
        <taxon>Eurotiomycetes</taxon>
        <taxon>Eurotiomycetidae</taxon>
        <taxon>Eurotiales</taxon>
        <taxon>Aspergillaceae</taxon>
        <taxon>Penicillium</taxon>
    </lineage>
</organism>
<dbReference type="GeneID" id="81364417"/>
<dbReference type="OrthoDB" id="4160760at2759"/>
<comment type="caution">
    <text evidence="1">The sequence shown here is derived from an EMBL/GenBank/DDBJ whole genome shotgun (WGS) entry which is preliminary data.</text>
</comment>
<protein>
    <submittedName>
        <fullName evidence="1">Uncharacterized protein</fullName>
    </submittedName>
</protein>
<dbReference type="AlphaFoldDB" id="A0A9W9WBA9"/>
<reference evidence="1" key="1">
    <citation type="submission" date="2022-12" db="EMBL/GenBank/DDBJ databases">
        <authorList>
            <person name="Petersen C."/>
        </authorList>
    </citation>
    <scope>NUCLEOTIDE SEQUENCE</scope>
    <source>
        <strain evidence="1">IBT 29677</strain>
    </source>
</reference>
<keyword evidence="2" id="KW-1185">Reference proteome</keyword>
<evidence type="ECO:0000313" key="1">
    <source>
        <dbReference type="EMBL" id="KAJ5414173.1"/>
    </source>
</evidence>
<dbReference type="Proteomes" id="UP001147747">
    <property type="component" value="Unassembled WGS sequence"/>
</dbReference>
<sequence>MSPEERREANIEDMINNLQNYVKSVLEMEVTMELQPGMRLLTFLFQKVPSFSSGAPCYLSHCDYALLFKPDPQVPPHATEVSILQECIRRWLRQLNCPVSHAVPWTAQIGTLGHLKANELQEPASLANMTRMWGPTIDCRRYFPPETDPNYDQRHSLSTALDNLWEELAGRERENILEMVNQKPSPAAPRR</sequence>
<name>A0A9W9WBA9_9EURO</name>
<evidence type="ECO:0000313" key="2">
    <source>
        <dbReference type="Proteomes" id="UP001147747"/>
    </source>
</evidence>
<reference evidence="1" key="2">
    <citation type="journal article" date="2023" name="IMA Fungus">
        <title>Comparative genomic study of the Penicillium genus elucidates a diverse pangenome and 15 lateral gene transfer events.</title>
        <authorList>
            <person name="Petersen C."/>
            <person name="Sorensen T."/>
            <person name="Nielsen M.R."/>
            <person name="Sondergaard T.E."/>
            <person name="Sorensen J.L."/>
            <person name="Fitzpatrick D.A."/>
            <person name="Frisvad J.C."/>
            <person name="Nielsen K.L."/>
        </authorList>
    </citation>
    <scope>NUCLEOTIDE SEQUENCE</scope>
    <source>
        <strain evidence="1">IBT 29677</strain>
    </source>
</reference>
<gene>
    <name evidence="1" type="ORF">N7509_000800</name>
</gene>